<keyword evidence="3" id="KW-1185">Reference proteome</keyword>
<name>A0AAV5VE14_9BILA</name>
<dbReference type="AlphaFoldDB" id="A0AAV5VE14"/>
<accession>A0AAV5VE14</accession>
<proteinExistence type="predicted"/>
<comment type="caution">
    <text evidence="1">The sequence shown here is derived from an EMBL/GenBank/DDBJ whole genome shotgun (WGS) entry which is preliminary data.</text>
</comment>
<protein>
    <submittedName>
        <fullName evidence="1">Uncharacterized protein</fullName>
    </submittedName>
</protein>
<organism evidence="1 3">
    <name type="scientific">Pristionchus fissidentatus</name>
    <dbReference type="NCBI Taxonomy" id="1538716"/>
    <lineage>
        <taxon>Eukaryota</taxon>
        <taxon>Metazoa</taxon>
        <taxon>Ecdysozoa</taxon>
        <taxon>Nematoda</taxon>
        <taxon>Chromadorea</taxon>
        <taxon>Rhabditida</taxon>
        <taxon>Rhabditina</taxon>
        <taxon>Diplogasteromorpha</taxon>
        <taxon>Diplogasteroidea</taxon>
        <taxon>Neodiplogasteridae</taxon>
        <taxon>Pristionchus</taxon>
    </lineage>
</organism>
<evidence type="ECO:0000313" key="1">
    <source>
        <dbReference type="EMBL" id="GMT17606.1"/>
    </source>
</evidence>
<dbReference type="Proteomes" id="UP001432322">
    <property type="component" value="Unassembled WGS sequence"/>
</dbReference>
<gene>
    <name evidence="2" type="ORF">PFISCL1PPCAC_29223</name>
    <name evidence="1" type="ORF">PFISCL1PPCAC_8903</name>
</gene>
<dbReference type="EMBL" id="BTSY01000003">
    <property type="protein sequence ID" value="GMT17606.1"/>
    <property type="molecule type" value="Genomic_DNA"/>
</dbReference>
<dbReference type="EMBL" id="BTSY01000345">
    <property type="protein sequence ID" value="GMT37926.1"/>
    <property type="molecule type" value="Genomic_DNA"/>
</dbReference>
<feature type="non-terminal residue" evidence="1">
    <location>
        <position position="145"/>
    </location>
</feature>
<reference evidence="1" key="1">
    <citation type="submission" date="2023-10" db="EMBL/GenBank/DDBJ databases">
        <title>Genome assembly of Pristionchus species.</title>
        <authorList>
            <person name="Yoshida K."/>
            <person name="Sommer R.J."/>
        </authorList>
    </citation>
    <scope>NUCLEOTIDE SEQUENCE</scope>
    <source>
        <strain evidence="1">RS5133</strain>
    </source>
</reference>
<feature type="non-terminal residue" evidence="1">
    <location>
        <position position="1"/>
    </location>
</feature>
<evidence type="ECO:0000313" key="3">
    <source>
        <dbReference type="Proteomes" id="UP001432322"/>
    </source>
</evidence>
<evidence type="ECO:0000313" key="2">
    <source>
        <dbReference type="EMBL" id="GMT37926.1"/>
    </source>
</evidence>
<sequence length="145" mass="16504">LTKWKLHVNLQDRLPSGKGDLFHCVVARSSATKGTSLNNSPKSLIDAFRLVCESAENEEKFVFVYAPISVANEFERIMQCEKSIHSNDQGWLIDSAKRTVLICRHDPHLSLTVVIMGKVSREGRIIDEKTVEKLNLKRTTEHWSE</sequence>